<feature type="domain" description="EF-hand" evidence="2">
    <location>
        <begin position="401"/>
        <end position="424"/>
    </location>
</feature>
<dbReference type="InterPro" id="IPR011992">
    <property type="entry name" value="EF-hand-dom_pair"/>
</dbReference>
<dbReference type="Gene3D" id="1.10.238.10">
    <property type="entry name" value="EF-hand"/>
    <property type="match status" value="1"/>
</dbReference>
<comment type="caution">
    <text evidence="3">The sequence shown here is derived from an EMBL/GenBank/DDBJ whole genome shotgun (WGS) entry which is preliminary data.</text>
</comment>
<evidence type="ECO:0000256" key="1">
    <source>
        <dbReference type="SAM" id="MobiDB-lite"/>
    </source>
</evidence>
<keyword evidence="4" id="KW-1185">Reference proteome</keyword>
<dbReference type="EMBL" id="VJMJ01000237">
    <property type="protein sequence ID" value="KAF0725572.1"/>
    <property type="molecule type" value="Genomic_DNA"/>
</dbReference>
<evidence type="ECO:0000259" key="2">
    <source>
        <dbReference type="PROSITE" id="PS50222"/>
    </source>
</evidence>
<name>A0A6G0WG28_9STRA</name>
<dbReference type="Proteomes" id="UP000481153">
    <property type="component" value="Unassembled WGS sequence"/>
</dbReference>
<sequence>MRQWTSRHDGRTPPRDQIIVWLLERMVVVDGIDGQRLVFRSELSSTPRASETEDAEDLPPFSADEEPSSCHDEEALPSFSSDYLEMPKARRRPSSASSAWSSDKSSWSQDAWRLVLEIRKSKQDIHAANELKRKQAVIADARKQRLLASASRMRTQAKVDKHTKALVHEATRDAIEFHKVLETVEKQAKRETIHVVRTLEHDKRALALGYRQTWKKGAYLGPGPHPTAVYVEKAVDVPFVYDKDGRKHDLGSDVSSRSVLDAAMNKIHRAAAKAGKELMVYLKRYDVMKSGTLAWTEFYQALVDLKVNLTTGQVDAVAASLDRLDAIDYGRFFWQFVHRDAFAKRWKDVTARYSQQELKRMFFSHESRKKGMLMAVDFFVALRDLGFFLTPMEEAIFQHTFDLRDDGSIDFEEFQAAFTSTQVHAAPMPAAPSHLDGVLRDLDEVSRVQRRIESLLKR</sequence>
<dbReference type="VEuPathDB" id="FungiDB:AeMF1_021161"/>
<evidence type="ECO:0000313" key="4">
    <source>
        <dbReference type="Proteomes" id="UP000481153"/>
    </source>
</evidence>
<reference evidence="3 4" key="1">
    <citation type="submission" date="2019-07" db="EMBL/GenBank/DDBJ databases">
        <title>Genomics analysis of Aphanomyces spp. identifies a new class of oomycete effector associated with host adaptation.</title>
        <authorList>
            <person name="Gaulin E."/>
        </authorList>
    </citation>
    <scope>NUCLEOTIDE SEQUENCE [LARGE SCALE GENOMIC DNA]</scope>
    <source>
        <strain evidence="3 4">ATCC 201684</strain>
    </source>
</reference>
<accession>A0A6G0WG28</accession>
<gene>
    <name evidence="3" type="ORF">Ae201684_015905</name>
</gene>
<protein>
    <recommendedName>
        <fullName evidence="2">EF-hand domain-containing protein</fullName>
    </recommendedName>
</protein>
<dbReference type="PROSITE" id="PS50222">
    <property type="entry name" value="EF_HAND_2"/>
    <property type="match status" value="1"/>
</dbReference>
<dbReference type="GO" id="GO:0005509">
    <property type="term" value="F:calcium ion binding"/>
    <property type="evidence" value="ECO:0007669"/>
    <property type="project" value="InterPro"/>
</dbReference>
<feature type="region of interest" description="Disordered" evidence="1">
    <location>
        <begin position="44"/>
        <end position="103"/>
    </location>
</feature>
<dbReference type="InterPro" id="IPR002048">
    <property type="entry name" value="EF_hand_dom"/>
</dbReference>
<evidence type="ECO:0000313" key="3">
    <source>
        <dbReference type="EMBL" id="KAF0725572.1"/>
    </source>
</evidence>
<organism evidence="3 4">
    <name type="scientific">Aphanomyces euteiches</name>
    <dbReference type="NCBI Taxonomy" id="100861"/>
    <lineage>
        <taxon>Eukaryota</taxon>
        <taxon>Sar</taxon>
        <taxon>Stramenopiles</taxon>
        <taxon>Oomycota</taxon>
        <taxon>Saprolegniomycetes</taxon>
        <taxon>Saprolegniales</taxon>
        <taxon>Verrucalvaceae</taxon>
        <taxon>Aphanomyces</taxon>
    </lineage>
</organism>
<dbReference type="SUPFAM" id="SSF47473">
    <property type="entry name" value="EF-hand"/>
    <property type="match status" value="1"/>
</dbReference>
<dbReference type="AlphaFoldDB" id="A0A6G0WG28"/>
<feature type="compositionally biased region" description="Acidic residues" evidence="1">
    <location>
        <begin position="52"/>
        <end position="67"/>
    </location>
</feature>
<feature type="compositionally biased region" description="Low complexity" evidence="1">
    <location>
        <begin position="94"/>
        <end position="103"/>
    </location>
</feature>
<proteinExistence type="predicted"/>